<accession>A0AC34Q4E0</accession>
<dbReference type="WBParaSite" id="JU765_v2.g12844.t1">
    <property type="protein sequence ID" value="JU765_v2.g12844.t1"/>
    <property type="gene ID" value="JU765_v2.g12844"/>
</dbReference>
<reference evidence="2" key="1">
    <citation type="submission" date="2022-11" db="UniProtKB">
        <authorList>
            <consortium name="WormBaseParasite"/>
        </authorList>
    </citation>
    <scope>IDENTIFICATION</scope>
</reference>
<evidence type="ECO:0000313" key="2">
    <source>
        <dbReference type="WBParaSite" id="JU765_v2.g12844.t1"/>
    </source>
</evidence>
<evidence type="ECO:0000313" key="1">
    <source>
        <dbReference type="Proteomes" id="UP000887576"/>
    </source>
</evidence>
<name>A0AC34Q4E0_9BILA</name>
<protein>
    <submittedName>
        <fullName evidence="2">Uncharacterized protein</fullName>
    </submittedName>
</protein>
<sequence length="104" mass="12027">MFFTNIFVFSTLFLMLTQGFPHYAGMFEQSEQEEPNDIVLGHLAKRMIEQENTNQAAKYPPFMKGNGLGREILQDSGGPNRFARKNCFFSPVQCSFFYKRNTLI</sequence>
<proteinExistence type="predicted"/>
<organism evidence="1 2">
    <name type="scientific">Panagrolaimus sp. JU765</name>
    <dbReference type="NCBI Taxonomy" id="591449"/>
    <lineage>
        <taxon>Eukaryota</taxon>
        <taxon>Metazoa</taxon>
        <taxon>Ecdysozoa</taxon>
        <taxon>Nematoda</taxon>
        <taxon>Chromadorea</taxon>
        <taxon>Rhabditida</taxon>
        <taxon>Tylenchina</taxon>
        <taxon>Panagrolaimomorpha</taxon>
        <taxon>Panagrolaimoidea</taxon>
        <taxon>Panagrolaimidae</taxon>
        <taxon>Panagrolaimus</taxon>
    </lineage>
</organism>
<dbReference type="Proteomes" id="UP000887576">
    <property type="component" value="Unplaced"/>
</dbReference>